<dbReference type="EMBL" id="RCDC01000004">
    <property type="protein sequence ID" value="RLK56690.1"/>
    <property type="molecule type" value="Genomic_DNA"/>
</dbReference>
<dbReference type="InterPro" id="IPR012373">
    <property type="entry name" value="Ferrdict_sens_TM"/>
</dbReference>
<dbReference type="Proteomes" id="UP000274786">
    <property type="component" value="Unassembled WGS sequence"/>
</dbReference>
<name>A0A498CJK9_9GAMM</name>
<organism evidence="3 4">
    <name type="scientific">Stenotrophomonas rhizophila</name>
    <dbReference type="NCBI Taxonomy" id="216778"/>
    <lineage>
        <taxon>Bacteria</taxon>
        <taxon>Pseudomonadati</taxon>
        <taxon>Pseudomonadota</taxon>
        <taxon>Gammaproteobacteria</taxon>
        <taxon>Lysobacterales</taxon>
        <taxon>Lysobacteraceae</taxon>
        <taxon>Stenotrophomonas</taxon>
    </lineage>
</organism>
<dbReference type="InterPro" id="IPR032623">
    <property type="entry name" value="FecR_N"/>
</dbReference>
<dbReference type="PANTHER" id="PTHR30273">
    <property type="entry name" value="PERIPLASMIC SIGNAL SENSOR AND SIGMA FACTOR ACTIVATOR FECR-RELATED"/>
    <property type="match status" value="1"/>
</dbReference>
<feature type="domain" description="FecR protein" evidence="1">
    <location>
        <begin position="136"/>
        <end position="224"/>
    </location>
</feature>
<dbReference type="Gene3D" id="3.55.50.30">
    <property type="match status" value="1"/>
</dbReference>
<dbReference type="AlphaFoldDB" id="A0A498CJK9"/>
<dbReference type="Gene3D" id="2.60.120.1440">
    <property type="match status" value="1"/>
</dbReference>
<reference evidence="3 4" key="1">
    <citation type="submission" date="2018-10" db="EMBL/GenBank/DDBJ databases">
        <title>Comparative analysis of microorganisms from saline springs in Andes Mountain Range, Colombia.</title>
        <authorList>
            <person name="Rubin E."/>
        </authorList>
    </citation>
    <scope>NUCLEOTIDE SEQUENCE [LARGE SCALE GENOMIC DNA]</scope>
    <source>
        <strain evidence="3 4">USBA GBX 843</strain>
    </source>
</reference>
<dbReference type="PANTHER" id="PTHR30273:SF2">
    <property type="entry name" value="PROTEIN FECR"/>
    <property type="match status" value="1"/>
</dbReference>
<proteinExistence type="predicted"/>
<protein>
    <submittedName>
        <fullName evidence="3">FecR family protein</fullName>
    </submittedName>
</protein>
<feature type="domain" description="FecR N-terminal" evidence="2">
    <location>
        <begin position="14"/>
        <end position="52"/>
    </location>
</feature>
<evidence type="ECO:0000313" key="3">
    <source>
        <dbReference type="EMBL" id="RLK56690.1"/>
    </source>
</evidence>
<dbReference type="Pfam" id="PF16220">
    <property type="entry name" value="DUF4880"/>
    <property type="match status" value="1"/>
</dbReference>
<evidence type="ECO:0000259" key="2">
    <source>
        <dbReference type="Pfam" id="PF16220"/>
    </source>
</evidence>
<dbReference type="GO" id="GO:0016989">
    <property type="term" value="F:sigma factor antagonist activity"/>
    <property type="evidence" value="ECO:0007669"/>
    <property type="project" value="TreeGrafter"/>
</dbReference>
<evidence type="ECO:0000313" key="4">
    <source>
        <dbReference type="Proteomes" id="UP000274786"/>
    </source>
</evidence>
<accession>A0A498CJK9</accession>
<sequence length="351" mass="39078">MSEMPAPRPSLANEAAHWHALQRQGGVTPEQQRQFMKWLVTSPAHLREYITVSRVASELSDALRGMAVDLDALIAAGPPPADHNVVALPVRRRPPPPAASRAPRRHLPGIAAAAALLLGVVFVGHMAWPQTRHYVAEHGAPQRFTLPDHTVVYLNAESELSIRFTLLSRRVELSRGQASFVVAEERRPFAVHAAGLEVRDIGTTFDVSLRREQARIEVAEGSVQIRGDSGQGRLLADLRAGQSAYIDYRDQTVSLRQQHADTMTAWWRRRVVFQDEPLREVAEQFNRLNRVRLQVDDDVAGALRLTGNLRGDDLASLRTFLDQQPSLRTRVVDKQIHVSSRAAAETSAKQQ</sequence>
<comment type="caution">
    <text evidence="3">The sequence shown here is derived from an EMBL/GenBank/DDBJ whole genome shotgun (WGS) entry which is preliminary data.</text>
</comment>
<evidence type="ECO:0000259" key="1">
    <source>
        <dbReference type="Pfam" id="PF04773"/>
    </source>
</evidence>
<dbReference type="PIRSF" id="PIRSF018266">
    <property type="entry name" value="FecR"/>
    <property type="match status" value="1"/>
</dbReference>
<gene>
    <name evidence="3" type="ORF">BCL79_1086</name>
</gene>
<dbReference type="Pfam" id="PF04773">
    <property type="entry name" value="FecR"/>
    <property type="match status" value="1"/>
</dbReference>
<dbReference type="InterPro" id="IPR006860">
    <property type="entry name" value="FecR"/>
</dbReference>